<name>A0A0F9GXC8_9ZZZZ</name>
<proteinExistence type="predicted"/>
<evidence type="ECO:0000313" key="1">
    <source>
        <dbReference type="EMBL" id="KKM03485.1"/>
    </source>
</evidence>
<gene>
    <name evidence="1" type="ORF">LCGC14_1773970</name>
</gene>
<comment type="caution">
    <text evidence="1">The sequence shown here is derived from an EMBL/GenBank/DDBJ whole genome shotgun (WGS) entry which is preliminary data.</text>
</comment>
<reference evidence="1" key="1">
    <citation type="journal article" date="2015" name="Nature">
        <title>Complex archaea that bridge the gap between prokaryotes and eukaryotes.</title>
        <authorList>
            <person name="Spang A."/>
            <person name="Saw J.H."/>
            <person name="Jorgensen S.L."/>
            <person name="Zaremba-Niedzwiedzka K."/>
            <person name="Martijn J."/>
            <person name="Lind A.E."/>
            <person name="van Eijk R."/>
            <person name="Schleper C."/>
            <person name="Guy L."/>
            <person name="Ettema T.J."/>
        </authorList>
    </citation>
    <scope>NUCLEOTIDE SEQUENCE</scope>
</reference>
<protein>
    <submittedName>
        <fullName evidence="1">Uncharacterized protein</fullName>
    </submittedName>
</protein>
<organism evidence="1">
    <name type="scientific">marine sediment metagenome</name>
    <dbReference type="NCBI Taxonomy" id="412755"/>
    <lineage>
        <taxon>unclassified sequences</taxon>
        <taxon>metagenomes</taxon>
        <taxon>ecological metagenomes</taxon>
    </lineage>
</organism>
<dbReference type="EMBL" id="LAZR01016670">
    <property type="protein sequence ID" value="KKM03485.1"/>
    <property type="molecule type" value="Genomic_DNA"/>
</dbReference>
<accession>A0A0F9GXC8</accession>
<sequence length="56" mass="6304">MIGSIKISLLFPTDKAKEKLLKEFLNKLASPEIKDADDIIDLEQAIESFIEIIEVS</sequence>
<dbReference type="AlphaFoldDB" id="A0A0F9GXC8"/>